<evidence type="ECO:0000313" key="4">
    <source>
        <dbReference type="EMBL" id="CAB4218912.1"/>
    </source>
</evidence>
<evidence type="ECO:0000313" key="1">
    <source>
        <dbReference type="EMBL" id="CAB4147524.1"/>
    </source>
</evidence>
<dbReference type="EMBL" id="LR797465">
    <property type="protein sequence ID" value="CAB4218912.1"/>
    <property type="molecule type" value="Genomic_DNA"/>
</dbReference>
<evidence type="ECO:0000313" key="3">
    <source>
        <dbReference type="EMBL" id="CAB4187120.1"/>
    </source>
</evidence>
<sequence length="115" mass="12426">MPGNPIGQFGPATIVTDGATQVFDCSTGGVFQWTLGASRTMNAPTNQVPEQQLQIRVIQDGTGSRLVTWPSSFVWSGGTAPTLTTTASRMDIVYGDWDAVNSKWRMRASVLNYVV</sequence>
<dbReference type="EMBL" id="LR796485">
    <property type="protein sequence ID" value="CAB4147524.1"/>
    <property type="molecule type" value="Genomic_DNA"/>
</dbReference>
<protein>
    <submittedName>
        <fullName evidence="1">Uncharacterized protein</fullName>
    </submittedName>
</protein>
<reference evidence="1" key="1">
    <citation type="submission" date="2020-04" db="EMBL/GenBank/DDBJ databases">
        <authorList>
            <person name="Chiriac C."/>
            <person name="Salcher M."/>
            <person name="Ghai R."/>
            <person name="Kavagutti S V."/>
        </authorList>
    </citation>
    <scope>NUCLEOTIDE SEQUENCE</scope>
</reference>
<proteinExistence type="predicted"/>
<organism evidence="1">
    <name type="scientific">uncultured Caudovirales phage</name>
    <dbReference type="NCBI Taxonomy" id="2100421"/>
    <lineage>
        <taxon>Viruses</taxon>
        <taxon>Duplodnaviria</taxon>
        <taxon>Heunggongvirae</taxon>
        <taxon>Uroviricota</taxon>
        <taxon>Caudoviricetes</taxon>
        <taxon>Peduoviridae</taxon>
        <taxon>Maltschvirus</taxon>
        <taxon>Maltschvirus maltsch</taxon>
    </lineage>
</organism>
<name>A0A6J5ML21_9CAUD</name>
<evidence type="ECO:0000313" key="2">
    <source>
        <dbReference type="EMBL" id="CAB4178008.1"/>
    </source>
</evidence>
<dbReference type="EMBL" id="LR797101">
    <property type="protein sequence ID" value="CAB4187120.1"/>
    <property type="molecule type" value="Genomic_DNA"/>
</dbReference>
<dbReference type="EMBL" id="LR796959">
    <property type="protein sequence ID" value="CAB4178008.1"/>
    <property type="molecule type" value="Genomic_DNA"/>
</dbReference>
<accession>A0A6J5ML21</accession>
<gene>
    <name evidence="2" type="ORF">UFOVP1011_19</name>
    <name evidence="3" type="ORF">UFOVP1162_45</name>
    <name evidence="4" type="ORF">UFOVP1611_48</name>
    <name evidence="1" type="ORF">UFOVP504_31</name>
</gene>